<evidence type="ECO:0000313" key="3">
    <source>
        <dbReference type="Proteomes" id="UP000663842"/>
    </source>
</evidence>
<evidence type="ECO:0000313" key="1">
    <source>
        <dbReference type="EMBL" id="CAF2177956.1"/>
    </source>
</evidence>
<accession>A0A820AM57</accession>
<organism evidence="2 3">
    <name type="scientific">Rotaria magnacalcarata</name>
    <dbReference type="NCBI Taxonomy" id="392030"/>
    <lineage>
        <taxon>Eukaryota</taxon>
        <taxon>Metazoa</taxon>
        <taxon>Spiralia</taxon>
        <taxon>Gnathifera</taxon>
        <taxon>Rotifera</taxon>
        <taxon>Eurotatoria</taxon>
        <taxon>Bdelloidea</taxon>
        <taxon>Philodinida</taxon>
        <taxon>Philodinidae</taxon>
        <taxon>Rotaria</taxon>
    </lineage>
</organism>
<evidence type="ECO:0000313" key="2">
    <source>
        <dbReference type="EMBL" id="CAF4178296.1"/>
    </source>
</evidence>
<dbReference type="Proteomes" id="UP000663842">
    <property type="component" value="Unassembled WGS sequence"/>
</dbReference>
<reference evidence="2" key="1">
    <citation type="submission" date="2021-02" db="EMBL/GenBank/DDBJ databases">
        <authorList>
            <person name="Nowell W R."/>
        </authorList>
    </citation>
    <scope>NUCLEOTIDE SEQUENCE</scope>
</reference>
<name>A0A820AM57_9BILA</name>
<dbReference type="EMBL" id="CAJOBF010005523">
    <property type="protein sequence ID" value="CAF4178296.1"/>
    <property type="molecule type" value="Genomic_DNA"/>
</dbReference>
<gene>
    <name evidence="2" type="ORF">UXM345_LOCUS26698</name>
    <name evidence="1" type="ORF">XDN619_LOCUS31577</name>
</gene>
<dbReference type="Proteomes" id="UP000663887">
    <property type="component" value="Unassembled WGS sequence"/>
</dbReference>
<dbReference type="InterPro" id="IPR043519">
    <property type="entry name" value="NT_sf"/>
</dbReference>
<comment type="caution">
    <text evidence="2">The sequence shown here is derived from an EMBL/GenBank/DDBJ whole genome shotgun (WGS) entry which is preliminary data.</text>
</comment>
<dbReference type="EMBL" id="CAJNRG010015673">
    <property type="protein sequence ID" value="CAF2177956.1"/>
    <property type="molecule type" value="Genomic_DNA"/>
</dbReference>
<proteinExistence type="predicted"/>
<dbReference type="SUPFAM" id="SSF81301">
    <property type="entry name" value="Nucleotidyltransferase"/>
    <property type="match status" value="1"/>
</dbReference>
<protein>
    <submittedName>
        <fullName evidence="2">Uncharacterized protein</fullName>
    </submittedName>
</protein>
<dbReference type="AlphaFoldDB" id="A0A820AM57"/>
<sequence length="339" mass="40743">MGGHALKNVVTRRYARNEYYILKERILNKLQGRIDKFDVPREFPCKESFGDIDVLMVCQSSMNIRNLIEELFNPNEIVKNGDVYSFDFEQFQVDFILVPEEQFDNATVYLSYSDLGGLIGNICHKIGLKYGVQGLWMNVHTQEFDPTTTSTKLILSRNVKEIFDFLGYNYEQYMKGFDSENDFFQWIIDGKYFRDVYFDDQQLNHAHRQRTSKRPIYIKFREYLNQLSKSEINESSQDHKEFIRNIRQQALIYFKKEEDYHQGLCQREEKRQLKDKYNGRYFCDIDDGTHMIRVHMKNFEMRFGKTDEEFHQWIVNTDHDTIKLEIEKYKNEIKHNQSS</sequence>